<feature type="region of interest" description="Disordered" evidence="1">
    <location>
        <begin position="38"/>
        <end position="58"/>
    </location>
</feature>
<dbReference type="Proteomes" id="UP000828390">
    <property type="component" value="Unassembled WGS sequence"/>
</dbReference>
<protein>
    <submittedName>
        <fullName evidence="2">Uncharacterized protein</fullName>
    </submittedName>
</protein>
<evidence type="ECO:0000313" key="3">
    <source>
        <dbReference type="Proteomes" id="UP000828390"/>
    </source>
</evidence>
<reference evidence="2" key="1">
    <citation type="journal article" date="2019" name="bioRxiv">
        <title>The Genome of the Zebra Mussel, Dreissena polymorpha: A Resource for Invasive Species Research.</title>
        <authorList>
            <person name="McCartney M.A."/>
            <person name="Auch B."/>
            <person name="Kono T."/>
            <person name="Mallez S."/>
            <person name="Zhang Y."/>
            <person name="Obille A."/>
            <person name="Becker A."/>
            <person name="Abrahante J.E."/>
            <person name="Garbe J."/>
            <person name="Badalamenti J.P."/>
            <person name="Herman A."/>
            <person name="Mangelson H."/>
            <person name="Liachko I."/>
            <person name="Sullivan S."/>
            <person name="Sone E.D."/>
            <person name="Koren S."/>
            <person name="Silverstein K.A.T."/>
            <person name="Beckman K.B."/>
            <person name="Gohl D.M."/>
        </authorList>
    </citation>
    <scope>NUCLEOTIDE SEQUENCE</scope>
    <source>
        <strain evidence="2">Duluth1</strain>
        <tissue evidence="2">Whole animal</tissue>
    </source>
</reference>
<name>A0A9D4DYZ1_DREPO</name>
<evidence type="ECO:0000313" key="2">
    <source>
        <dbReference type="EMBL" id="KAH3769466.1"/>
    </source>
</evidence>
<sequence>MEYYAAELELNAKFHTFAQNCSRVHVGHNTVLQQLKYRSKSKRGRSEESFIVGRKNPS</sequence>
<gene>
    <name evidence="2" type="ORF">DPMN_170735</name>
</gene>
<proteinExistence type="predicted"/>
<evidence type="ECO:0000256" key="1">
    <source>
        <dbReference type="SAM" id="MobiDB-lite"/>
    </source>
</evidence>
<organism evidence="2 3">
    <name type="scientific">Dreissena polymorpha</name>
    <name type="common">Zebra mussel</name>
    <name type="synonym">Mytilus polymorpha</name>
    <dbReference type="NCBI Taxonomy" id="45954"/>
    <lineage>
        <taxon>Eukaryota</taxon>
        <taxon>Metazoa</taxon>
        <taxon>Spiralia</taxon>
        <taxon>Lophotrochozoa</taxon>
        <taxon>Mollusca</taxon>
        <taxon>Bivalvia</taxon>
        <taxon>Autobranchia</taxon>
        <taxon>Heteroconchia</taxon>
        <taxon>Euheterodonta</taxon>
        <taxon>Imparidentia</taxon>
        <taxon>Neoheterodontei</taxon>
        <taxon>Myida</taxon>
        <taxon>Dreissenoidea</taxon>
        <taxon>Dreissenidae</taxon>
        <taxon>Dreissena</taxon>
    </lineage>
</organism>
<dbReference type="AlphaFoldDB" id="A0A9D4DYZ1"/>
<accession>A0A9D4DYZ1</accession>
<dbReference type="EMBL" id="JAIWYP010000009">
    <property type="protein sequence ID" value="KAH3769466.1"/>
    <property type="molecule type" value="Genomic_DNA"/>
</dbReference>
<comment type="caution">
    <text evidence="2">The sequence shown here is derived from an EMBL/GenBank/DDBJ whole genome shotgun (WGS) entry which is preliminary data.</text>
</comment>
<reference evidence="2" key="2">
    <citation type="submission" date="2020-11" db="EMBL/GenBank/DDBJ databases">
        <authorList>
            <person name="McCartney M.A."/>
            <person name="Auch B."/>
            <person name="Kono T."/>
            <person name="Mallez S."/>
            <person name="Becker A."/>
            <person name="Gohl D.M."/>
            <person name="Silverstein K.A.T."/>
            <person name="Koren S."/>
            <person name="Bechman K.B."/>
            <person name="Herman A."/>
            <person name="Abrahante J.E."/>
            <person name="Garbe J."/>
        </authorList>
    </citation>
    <scope>NUCLEOTIDE SEQUENCE</scope>
    <source>
        <strain evidence="2">Duluth1</strain>
        <tissue evidence="2">Whole animal</tissue>
    </source>
</reference>
<keyword evidence="3" id="KW-1185">Reference proteome</keyword>